<dbReference type="GO" id="GO:0005524">
    <property type="term" value="F:ATP binding"/>
    <property type="evidence" value="ECO:0007669"/>
    <property type="project" value="UniProtKB-UniRule"/>
</dbReference>
<dbReference type="CDD" id="cd00773">
    <property type="entry name" value="HisRS-like_core"/>
    <property type="match status" value="1"/>
</dbReference>
<evidence type="ECO:0000256" key="10">
    <source>
        <dbReference type="PIRSR" id="PIRSR001549-1"/>
    </source>
</evidence>
<dbReference type="Pfam" id="PF13393">
    <property type="entry name" value="tRNA-synt_His"/>
    <property type="match status" value="1"/>
</dbReference>
<dbReference type="AlphaFoldDB" id="A0A4D4JH51"/>
<dbReference type="InterPro" id="IPR036621">
    <property type="entry name" value="Anticodon-bd_dom_sf"/>
</dbReference>
<keyword evidence="5 9" id="KW-0067">ATP-binding</keyword>
<evidence type="ECO:0000256" key="4">
    <source>
        <dbReference type="ARBA" id="ARBA00022741"/>
    </source>
</evidence>
<comment type="caution">
    <text evidence="12">The sequence shown here is derived from an EMBL/GenBank/DDBJ whole genome shotgun (WGS) entry which is preliminary data.</text>
</comment>
<dbReference type="Gene3D" id="3.30.930.10">
    <property type="entry name" value="Bira Bifunctional Protein, Domain 2"/>
    <property type="match status" value="1"/>
</dbReference>
<dbReference type="InterPro" id="IPR041715">
    <property type="entry name" value="HisRS-like_core"/>
</dbReference>
<evidence type="ECO:0000256" key="9">
    <source>
        <dbReference type="HAMAP-Rule" id="MF_00127"/>
    </source>
</evidence>
<evidence type="ECO:0000313" key="12">
    <source>
        <dbReference type="EMBL" id="GDY33233.1"/>
    </source>
</evidence>
<dbReference type="GO" id="GO:0004821">
    <property type="term" value="F:histidine-tRNA ligase activity"/>
    <property type="evidence" value="ECO:0007669"/>
    <property type="project" value="UniProtKB-UniRule"/>
</dbReference>
<evidence type="ECO:0000256" key="3">
    <source>
        <dbReference type="ARBA" id="ARBA00022490"/>
    </source>
</evidence>
<reference evidence="13" key="1">
    <citation type="submission" date="2019-04" db="EMBL/GenBank/DDBJ databases">
        <title>Draft genome sequence of Pseudonocardiaceae bacterium SL3-2-4.</title>
        <authorList>
            <person name="Ningsih F."/>
            <person name="Yokota A."/>
            <person name="Sakai Y."/>
            <person name="Nanatani K."/>
            <person name="Yabe S."/>
            <person name="Oetari A."/>
            <person name="Sjamsuridzal W."/>
        </authorList>
    </citation>
    <scope>NUCLEOTIDE SEQUENCE [LARGE SCALE GENOMIC DNA]</scope>
    <source>
        <strain evidence="13">SL3-2-4</strain>
    </source>
</reference>
<protein>
    <recommendedName>
        <fullName evidence="9">Histidine--tRNA ligase</fullName>
        <ecNumber evidence="9">6.1.1.21</ecNumber>
    </recommendedName>
    <alternativeName>
        <fullName evidence="9">Histidyl-tRNA synthetase</fullName>
        <shortName evidence="9">HisRS</shortName>
    </alternativeName>
</protein>
<evidence type="ECO:0000256" key="7">
    <source>
        <dbReference type="ARBA" id="ARBA00023146"/>
    </source>
</evidence>
<dbReference type="SUPFAM" id="SSF55681">
    <property type="entry name" value="Class II aaRS and biotin synthetases"/>
    <property type="match status" value="1"/>
</dbReference>
<dbReference type="PANTHER" id="PTHR11476:SF7">
    <property type="entry name" value="HISTIDINE--TRNA LIGASE"/>
    <property type="match status" value="1"/>
</dbReference>
<dbReference type="InterPro" id="IPR006195">
    <property type="entry name" value="aa-tRNA-synth_II"/>
</dbReference>
<dbReference type="SUPFAM" id="SSF52954">
    <property type="entry name" value="Class II aaRS ABD-related"/>
    <property type="match status" value="1"/>
</dbReference>
<comment type="similarity">
    <text evidence="1 9">Belongs to the class-II aminoacyl-tRNA synthetase family.</text>
</comment>
<dbReference type="EMBL" id="BJFL01000037">
    <property type="protein sequence ID" value="GDY33233.1"/>
    <property type="molecule type" value="Genomic_DNA"/>
</dbReference>
<feature type="binding site" evidence="10">
    <location>
        <position position="134"/>
    </location>
    <ligand>
        <name>L-histidine</name>
        <dbReference type="ChEBI" id="CHEBI:57595"/>
    </ligand>
</feature>
<keyword evidence="6 9" id="KW-0648">Protein biosynthesis</keyword>
<evidence type="ECO:0000256" key="6">
    <source>
        <dbReference type="ARBA" id="ARBA00022917"/>
    </source>
</evidence>
<evidence type="ECO:0000313" key="13">
    <source>
        <dbReference type="Proteomes" id="UP000298860"/>
    </source>
</evidence>
<evidence type="ECO:0000256" key="1">
    <source>
        <dbReference type="ARBA" id="ARBA00008226"/>
    </source>
</evidence>
<feature type="binding site" evidence="10">
    <location>
        <begin position="86"/>
        <end position="88"/>
    </location>
    <ligand>
        <name>L-histidine</name>
        <dbReference type="ChEBI" id="CHEBI:57595"/>
    </ligand>
</feature>
<keyword evidence="13" id="KW-1185">Reference proteome</keyword>
<dbReference type="InterPro" id="IPR004516">
    <property type="entry name" value="HisRS/HisZ"/>
</dbReference>
<dbReference type="GO" id="GO:0005737">
    <property type="term" value="C:cytoplasm"/>
    <property type="evidence" value="ECO:0007669"/>
    <property type="project" value="UniProtKB-SubCell"/>
</dbReference>
<dbReference type="HAMAP" id="MF_00127">
    <property type="entry name" value="His_tRNA_synth"/>
    <property type="match status" value="1"/>
</dbReference>
<evidence type="ECO:0000256" key="2">
    <source>
        <dbReference type="ARBA" id="ARBA00011738"/>
    </source>
</evidence>
<comment type="subcellular location">
    <subcellularLocation>
        <location evidence="9">Cytoplasm</location>
    </subcellularLocation>
</comment>
<comment type="subunit">
    <text evidence="2 9">Homodimer.</text>
</comment>
<feature type="binding site" evidence="10">
    <location>
        <begin position="278"/>
        <end position="279"/>
    </location>
    <ligand>
        <name>L-histidine</name>
        <dbReference type="ChEBI" id="CHEBI:57595"/>
    </ligand>
</feature>
<evidence type="ECO:0000256" key="8">
    <source>
        <dbReference type="ARBA" id="ARBA00047639"/>
    </source>
</evidence>
<dbReference type="InterPro" id="IPR004154">
    <property type="entry name" value="Anticodon-bd"/>
</dbReference>
<dbReference type="Proteomes" id="UP000298860">
    <property type="component" value="Unassembled WGS sequence"/>
</dbReference>
<evidence type="ECO:0000256" key="5">
    <source>
        <dbReference type="ARBA" id="ARBA00022840"/>
    </source>
</evidence>
<dbReference type="PIRSF" id="PIRSF001549">
    <property type="entry name" value="His-tRNA_synth"/>
    <property type="match status" value="1"/>
</dbReference>
<keyword evidence="9 12" id="KW-0436">Ligase</keyword>
<evidence type="ECO:0000259" key="11">
    <source>
        <dbReference type="PROSITE" id="PS50862"/>
    </source>
</evidence>
<dbReference type="OrthoDB" id="9800814at2"/>
<dbReference type="GO" id="GO:0006427">
    <property type="term" value="P:histidyl-tRNA aminoacylation"/>
    <property type="evidence" value="ECO:0007669"/>
    <property type="project" value="UniProtKB-UniRule"/>
</dbReference>
<dbReference type="RefSeq" id="WP_137816199.1">
    <property type="nucleotide sequence ID" value="NZ_BJFL01000037.1"/>
</dbReference>
<comment type="catalytic activity">
    <reaction evidence="8 9">
        <text>tRNA(His) + L-histidine + ATP = L-histidyl-tRNA(His) + AMP + diphosphate + H(+)</text>
        <dbReference type="Rhea" id="RHEA:17313"/>
        <dbReference type="Rhea" id="RHEA-COMP:9665"/>
        <dbReference type="Rhea" id="RHEA-COMP:9689"/>
        <dbReference type="ChEBI" id="CHEBI:15378"/>
        <dbReference type="ChEBI" id="CHEBI:30616"/>
        <dbReference type="ChEBI" id="CHEBI:33019"/>
        <dbReference type="ChEBI" id="CHEBI:57595"/>
        <dbReference type="ChEBI" id="CHEBI:78442"/>
        <dbReference type="ChEBI" id="CHEBI:78527"/>
        <dbReference type="ChEBI" id="CHEBI:456215"/>
        <dbReference type="EC" id="6.1.1.21"/>
    </reaction>
</comment>
<dbReference type="EC" id="6.1.1.21" evidence="9"/>
<dbReference type="Pfam" id="PF03129">
    <property type="entry name" value="HGTP_anticodon"/>
    <property type="match status" value="1"/>
</dbReference>
<dbReference type="InterPro" id="IPR045864">
    <property type="entry name" value="aa-tRNA-synth_II/BPL/LPL"/>
</dbReference>
<feature type="binding site" evidence="10">
    <location>
        <position position="116"/>
    </location>
    <ligand>
        <name>L-histidine</name>
        <dbReference type="ChEBI" id="CHEBI:57595"/>
    </ligand>
</feature>
<feature type="domain" description="Aminoacyl-transfer RNA synthetases class-II family profile" evidence="11">
    <location>
        <begin position="10"/>
        <end position="326"/>
    </location>
</feature>
<keyword evidence="3 9" id="KW-0963">Cytoplasm</keyword>
<dbReference type="NCBIfam" id="TIGR00442">
    <property type="entry name" value="hisS"/>
    <property type="match status" value="1"/>
</dbReference>
<dbReference type="Gene3D" id="3.40.50.800">
    <property type="entry name" value="Anticodon-binding domain"/>
    <property type="match status" value="1"/>
</dbReference>
<gene>
    <name evidence="12" type="primary">hisS_2</name>
    <name evidence="9" type="synonym">hisS</name>
    <name evidence="12" type="ORF">GTS_48660</name>
</gene>
<dbReference type="PANTHER" id="PTHR11476">
    <property type="entry name" value="HISTIDYL-TRNA SYNTHETASE"/>
    <property type="match status" value="1"/>
</dbReference>
<sequence length="433" mass="46550">MAQAAEPASGTRDFLADDVRRRERAFTTVREVFERYGFDPLVTPAFERLDVLTGKYGDEGDKLIFKILRRGEHEASGEADLALRYDLTVPLARVVATYGNRLPTPYKRYALGSVWRADRPGRGRFREFTQCDVDTVGSTSPLADAEILWAIHDALEALGIEQFRFEINSRQALFGLLDAYGVPADLGGRVLITLDKLDKLDPDAVSAELVERGLATATASALVADLASDDPDRVRKQLDGTEQGRAGLAEVDRLVELTAGLPAGRVAFTPRMVRGLDYYTGPIFEVSATGYPGSIASGGRYDGLVAALGGPDVPACGGSIGIERILASQQPSETEARGLDVAITVLGAEADLTALAAALRSAGLRVGVYLGSSGKLAKQLKWANDQRARFAVLYGRDEQADGAVTIRDMHSGDQERIAFTQAAAYLAARVRGD</sequence>
<feature type="binding site" evidence="10">
    <location>
        <position position="274"/>
    </location>
    <ligand>
        <name>L-histidine</name>
        <dbReference type="ChEBI" id="CHEBI:57595"/>
    </ligand>
</feature>
<accession>A0A4D4JH51</accession>
<proteinExistence type="inferred from homology"/>
<name>A0A4D4JH51_9PSEU</name>
<organism evidence="12 13">
    <name type="scientific">Gandjariella thermophila</name>
    <dbReference type="NCBI Taxonomy" id="1931992"/>
    <lineage>
        <taxon>Bacteria</taxon>
        <taxon>Bacillati</taxon>
        <taxon>Actinomycetota</taxon>
        <taxon>Actinomycetes</taxon>
        <taxon>Pseudonocardiales</taxon>
        <taxon>Pseudonocardiaceae</taxon>
        <taxon>Gandjariella</taxon>
    </lineage>
</organism>
<dbReference type="InterPro" id="IPR015807">
    <property type="entry name" value="His-tRNA-ligase"/>
</dbReference>
<keyword evidence="7 9" id="KW-0030">Aminoacyl-tRNA synthetase</keyword>
<feature type="binding site" evidence="10">
    <location>
        <position position="130"/>
    </location>
    <ligand>
        <name>L-histidine</name>
        <dbReference type="ChEBI" id="CHEBI:57595"/>
    </ligand>
</feature>
<dbReference type="PROSITE" id="PS50862">
    <property type="entry name" value="AA_TRNA_LIGASE_II"/>
    <property type="match status" value="1"/>
</dbReference>
<keyword evidence="4 9" id="KW-0547">Nucleotide-binding</keyword>